<keyword evidence="3" id="KW-1185">Reference proteome</keyword>
<dbReference type="Pfam" id="PF00498">
    <property type="entry name" value="FHA"/>
    <property type="match status" value="1"/>
</dbReference>
<protein>
    <submittedName>
        <fullName evidence="2">FHA domain-containing protein</fullName>
    </submittedName>
</protein>
<dbReference type="EMBL" id="JTHE03000100">
    <property type="protein sequence ID" value="MCM1984591.1"/>
    <property type="molecule type" value="Genomic_DNA"/>
</dbReference>
<dbReference type="AlphaFoldDB" id="A0ABD4T749"/>
<feature type="domain" description="FHA" evidence="1">
    <location>
        <begin position="31"/>
        <end position="81"/>
    </location>
</feature>
<gene>
    <name evidence="2" type="ORF">QQ91_0017340</name>
</gene>
<organism evidence="2 3">
    <name type="scientific">Lyngbya confervoides BDU141951</name>
    <dbReference type="NCBI Taxonomy" id="1574623"/>
    <lineage>
        <taxon>Bacteria</taxon>
        <taxon>Bacillati</taxon>
        <taxon>Cyanobacteriota</taxon>
        <taxon>Cyanophyceae</taxon>
        <taxon>Oscillatoriophycideae</taxon>
        <taxon>Oscillatoriales</taxon>
        <taxon>Microcoleaceae</taxon>
        <taxon>Lyngbya</taxon>
    </lineage>
</organism>
<evidence type="ECO:0000313" key="3">
    <source>
        <dbReference type="Proteomes" id="UP000031561"/>
    </source>
</evidence>
<reference evidence="2 3" key="1">
    <citation type="journal article" date="2015" name="Genome Announc.">
        <title>Draft Genome Sequence of Filamentous Marine Cyanobacterium Lyngbya confervoides Strain BDU141951.</title>
        <authorList>
            <person name="Chandrababunaidu M.M."/>
            <person name="Sen D."/>
            <person name="Tripathy S."/>
        </authorList>
    </citation>
    <scope>NUCLEOTIDE SEQUENCE [LARGE SCALE GENOMIC DNA]</scope>
    <source>
        <strain evidence="2 3">BDU141951</strain>
    </source>
</reference>
<dbReference type="RefSeq" id="WP_166276601.1">
    <property type="nucleotide sequence ID" value="NZ_JTHE03000100.1"/>
</dbReference>
<evidence type="ECO:0000259" key="1">
    <source>
        <dbReference type="PROSITE" id="PS50006"/>
    </source>
</evidence>
<dbReference type="InterPro" id="IPR008984">
    <property type="entry name" value="SMAD_FHA_dom_sf"/>
</dbReference>
<accession>A0ABD4T749</accession>
<proteinExistence type="predicted"/>
<comment type="caution">
    <text evidence="2">The sequence shown here is derived from an EMBL/GenBank/DDBJ whole genome shotgun (WGS) entry which is preliminary data.</text>
</comment>
<sequence length="169" mass="18669">MSELTLQWSDVGQFHQQTISENQPSKVPGVVRLGRDPARCDILFQDRSVSALHVEIFFRPGQVWVRNLRVTNPPVVNGLQLKQGEAPLHPGSHIHLGRVEVRVLQVDLRAKNPPTATRPGPSGYGLKCPNPKCGKVSTYSDKLLQQGCPWCGFSLAAADSVVMFPQERP</sequence>
<evidence type="ECO:0000313" key="2">
    <source>
        <dbReference type="EMBL" id="MCM1984591.1"/>
    </source>
</evidence>
<dbReference type="Proteomes" id="UP000031561">
    <property type="component" value="Unassembled WGS sequence"/>
</dbReference>
<dbReference type="PROSITE" id="PS50006">
    <property type="entry name" value="FHA_DOMAIN"/>
    <property type="match status" value="1"/>
</dbReference>
<dbReference type="InterPro" id="IPR000253">
    <property type="entry name" value="FHA_dom"/>
</dbReference>
<dbReference type="CDD" id="cd00060">
    <property type="entry name" value="FHA"/>
    <property type="match status" value="1"/>
</dbReference>
<name>A0ABD4T749_9CYAN</name>
<dbReference type="SUPFAM" id="SSF49879">
    <property type="entry name" value="SMAD/FHA domain"/>
    <property type="match status" value="1"/>
</dbReference>
<dbReference type="Gene3D" id="2.60.200.20">
    <property type="match status" value="1"/>
</dbReference>